<proteinExistence type="predicted"/>
<name>A0A392U405_9FABA</name>
<accession>A0A392U405</accession>
<dbReference type="Proteomes" id="UP000265520">
    <property type="component" value="Unassembled WGS sequence"/>
</dbReference>
<reference evidence="1 2" key="1">
    <citation type="journal article" date="2018" name="Front. Plant Sci.">
        <title>Red Clover (Trifolium pratense) and Zigzag Clover (T. medium) - A Picture of Genomic Similarities and Differences.</title>
        <authorList>
            <person name="Dluhosova J."/>
            <person name="Istvanek J."/>
            <person name="Nedelnik J."/>
            <person name="Repkova J."/>
        </authorList>
    </citation>
    <scope>NUCLEOTIDE SEQUENCE [LARGE SCALE GENOMIC DNA]</scope>
    <source>
        <strain evidence="2">cv. 10/8</strain>
        <tissue evidence="1">Leaf</tissue>
    </source>
</reference>
<feature type="non-terminal residue" evidence="1">
    <location>
        <position position="47"/>
    </location>
</feature>
<comment type="caution">
    <text evidence="1">The sequence shown here is derived from an EMBL/GenBank/DDBJ whole genome shotgun (WGS) entry which is preliminary data.</text>
</comment>
<sequence>MKILETIGPEFYGMAEEGSNSSLQPFPSLEELQFRDMPSWKEWLPFE</sequence>
<dbReference type="EMBL" id="LXQA010732161">
    <property type="protein sequence ID" value="MCI68193.1"/>
    <property type="molecule type" value="Genomic_DNA"/>
</dbReference>
<keyword evidence="2" id="KW-1185">Reference proteome</keyword>
<organism evidence="1 2">
    <name type="scientific">Trifolium medium</name>
    <dbReference type="NCBI Taxonomy" id="97028"/>
    <lineage>
        <taxon>Eukaryota</taxon>
        <taxon>Viridiplantae</taxon>
        <taxon>Streptophyta</taxon>
        <taxon>Embryophyta</taxon>
        <taxon>Tracheophyta</taxon>
        <taxon>Spermatophyta</taxon>
        <taxon>Magnoliopsida</taxon>
        <taxon>eudicotyledons</taxon>
        <taxon>Gunneridae</taxon>
        <taxon>Pentapetalae</taxon>
        <taxon>rosids</taxon>
        <taxon>fabids</taxon>
        <taxon>Fabales</taxon>
        <taxon>Fabaceae</taxon>
        <taxon>Papilionoideae</taxon>
        <taxon>50 kb inversion clade</taxon>
        <taxon>NPAAA clade</taxon>
        <taxon>Hologalegina</taxon>
        <taxon>IRL clade</taxon>
        <taxon>Trifolieae</taxon>
        <taxon>Trifolium</taxon>
    </lineage>
</organism>
<evidence type="ECO:0000313" key="2">
    <source>
        <dbReference type="Proteomes" id="UP000265520"/>
    </source>
</evidence>
<dbReference type="AlphaFoldDB" id="A0A392U405"/>
<evidence type="ECO:0000313" key="1">
    <source>
        <dbReference type="EMBL" id="MCI68193.1"/>
    </source>
</evidence>
<protein>
    <submittedName>
        <fullName evidence="1">CC-NBS-LRR resistance protein</fullName>
    </submittedName>
</protein>